<evidence type="ECO:0008006" key="4">
    <source>
        <dbReference type="Google" id="ProtNLM"/>
    </source>
</evidence>
<sequence length="706" mass="80319">MDSPPSIAAISDQNANVIGPSEPPGETVHPNVSSTSEDEEPILEATSGSWLDVQPDLSSTSLVAGSHIDPVDERSASDSVSVSDDDDDYVQWYRDEWGITLPRVTISAFTETGQAEASIKVPKQRSYTGRRPVIPSSLANTPCTALGVHGVLDQLNATLGTSHTLDTPSLLSLLEECIEKNYDFGMVYGRLRTVWNTHRDSNMEDKLRRWKDEDREMRQRALVGNVIVNPQLEPRRVWDLYSNRVVPYWIAGDFPMPISHAWVDEKDRVNALTPINGKEWPVPIPRDTNLDLIRIEMLNLGVEYMWLDVLCLRQKGGPREDLRVEEWKLDVPTIGFIYRAYKVVIYLGGLGQPLSLKEGDLESDRCWFRRAWTVQEVRQTERIIAGDTTDGPMHAEPIDDNGNYETAMLTKFHKQLKSLYTHADIFSVLTAMRDRVSTNRIDRVAGLAQPMLPYTIPAYYESGSLEDAWTALVNTTHRFDRALLLFQYPGFGLGCKKWRPTWEQVMTEPLPAFVDYFGGVQHDNETDEDWVDGLCIEKGLLRGLDVGSAEGVDRCGQLEVKDADGTSHTFKICVTHHVPIPEDVYVLLRIQDPWRDMFNKRIYWAVGRRMPDQRFEKVSMFMMDNSKEVTGLDDLQGVMMTKLNIMLSRWNCIAGFARQMDVIVHVILVYIEPVVDMSRDISRERRVHYQYCDGDDGSLKRAIEDI</sequence>
<dbReference type="EMBL" id="KZ293532">
    <property type="protein sequence ID" value="PBK58607.1"/>
    <property type="molecule type" value="Genomic_DNA"/>
</dbReference>
<dbReference type="AlphaFoldDB" id="A0A2H3B1X6"/>
<protein>
    <recommendedName>
        <fullName evidence="4">Heterokaryon incompatibility domain-containing protein</fullName>
    </recommendedName>
</protein>
<accession>A0A2H3B1X6</accession>
<gene>
    <name evidence="2" type="ORF">ARMSODRAFT_1010070</name>
</gene>
<dbReference type="Proteomes" id="UP000218334">
    <property type="component" value="Unassembled WGS sequence"/>
</dbReference>
<feature type="region of interest" description="Disordered" evidence="1">
    <location>
        <begin position="1"/>
        <end position="84"/>
    </location>
</feature>
<dbReference type="InterPro" id="IPR052895">
    <property type="entry name" value="HetReg/Transcr_Mod"/>
</dbReference>
<evidence type="ECO:0000256" key="1">
    <source>
        <dbReference type="SAM" id="MobiDB-lite"/>
    </source>
</evidence>
<name>A0A2H3B1X6_9AGAR</name>
<evidence type="ECO:0000313" key="3">
    <source>
        <dbReference type="Proteomes" id="UP000218334"/>
    </source>
</evidence>
<evidence type="ECO:0000313" key="2">
    <source>
        <dbReference type="EMBL" id="PBK58607.1"/>
    </source>
</evidence>
<dbReference type="PANTHER" id="PTHR24148">
    <property type="entry name" value="ANKYRIN REPEAT DOMAIN-CONTAINING PROTEIN 39 HOMOLOG-RELATED"/>
    <property type="match status" value="1"/>
</dbReference>
<reference evidence="3" key="1">
    <citation type="journal article" date="2017" name="Nat. Ecol. Evol.">
        <title>Genome expansion and lineage-specific genetic innovations in the forest pathogenic fungi Armillaria.</title>
        <authorList>
            <person name="Sipos G."/>
            <person name="Prasanna A.N."/>
            <person name="Walter M.C."/>
            <person name="O'Connor E."/>
            <person name="Balint B."/>
            <person name="Krizsan K."/>
            <person name="Kiss B."/>
            <person name="Hess J."/>
            <person name="Varga T."/>
            <person name="Slot J."/>
            <person name="Riley R."/>
            <person name="Boka B."/>
            <person name="Rigling D."/>
            <person name="Barry K."/>
            <person name="Lee J."/>
            <person name="Mihaltcheva S."/>
            <person name="LaButti K."/>
            <person name="Lipzen A."/>
            <person name="Waldron R."/>
            <person name="Moloney N.M."/>
            <person name="Sperisen C."/>
            <person name="Kredics L."/>
            <person name="Vagvoelgyi C."/>
            <person name="Patrignani A."/>
            <person name="Fitzpatrick D."/>
            <person name="Nagy I."/>
            <person name="Doyle S."/>
            <person name="Anderson J.B."/>
            <person name="Grigoriev I.V."/>
            <person name="Gueldener U."/>
            <person name="Muensterkoetter M."/>
            <person name="Nagy L.G."/>
        </authorList>
    </citation>
    <scope>NUCLEOTIDE SEQUENCE [LARGE SCALE GENOMIC DNA]</scope>
    <source>
        <strain evidence="3">28-4</strain>
    </source>
</reference>
<proteinExistence type="predicted"/>
<dbReference type="PANTHER" id="PTHR24148:SF64">
    <property type="entry name" value="HETEROKARYON INCOMPATIBILITY DOMAIN-CONTAINING PROTEIN"/>
    <property type="match status" value="1"/>
</dbReference>
<organism evidence="2 3">
    <name type="scientific">Armillaria solidipes</name>
    <dbReference type="NCBI Taxonomy" id="1076256"/>
    <lineage>
        <taxon>Eukaryota</taxon>
        <taxon>Fungi</taxon>
        <taxon>Dikarya</taxon>
        <taxon>Basidiomycota</taxon>
        <taxon>Agaricomycotina</taxon>
        <taxon>Agaricomycetes</taxon>
        <taxon>Agaricomycetidae</taxon>
        <taxon>Agaricales</taxon>
        <taxon>Marasmiineae</taxon>
        <taxon>Physalacriaceae</taxon>
        <taxon>Armillaria</taxon>
    </lineage>
</organism>
<keyword evidence="3" id="KW-1185">Reference proteome</keyword>